<evidence type="ECO:0000256" key="5">
    <source>
        <dbReference type="ARBA" id="ARBA00022525"/>
    </source>
</evidence>
<dbReference type="InterPro" id="IPR017853">
    <property type="entry name" value="GH"/>
</dbReference>
<keyword evidence="14" id="KW-1185">Reference proteome</keyword>
<dbReference type="InterPro" id="IPR000254">
    <property type="entry name" value="CBD"/>
</dbReference>
<keyword evidence="6 11" id="KW-0732">Signal</keyword>
<evidence type="ECO:0000256" key="8">
    <source>
        <dbReference type="ARBA" id="ARBA00023295"/>
    </source>
</evidence>
<evidence type="ECO:0000256" key="4">
    <source>
        <dbReference type="ARBA" id="ARBA00012706"/>
    </source>
</evidence>
<evidence type="ECO:0000256" key="7">
    <source>
        <dbReference type="ARBA" id="ARBA00022801"/>
    </source>
</evidence>
<accession>A0A2J6PH28</accession>
<dbReference type="PANTHER" id="PTHR31451:SF39">
    <property type="entry name" value="MANNAN ENDO-1,4-BETA-MANNOSIDASE 1"/>
    <property type="match status" value="1"/>
</dbReference>
<dbReference type="Gene3D" id="3.20.20.80">
    <property type="entry name" value="Glycosidases"/>
    <property type="match status" value="1"/>
</dbReference>
<dbReference type="Proteomes" id="UP000235672">
    <property type="component" value="Unassembled WGS sequence"/>
</dbReference>
<comment type="subcellular location">
    <subcellularLocation>
        <location evidence="2">Secreted</location>
    </subcellularLocation>
</comment>
<name>A0A2J6PH28_9HELO</name>
<proteinExistence type="inferred from homology"/>
<comment type="catalytic activity">
    <reaction evidence="1">
        <text>Random hydrolysis of (1-&gt;4)-beta-D-mannosidic linkages in mannans, galactomannans and glucomannans.</text>
        <dbReference type="EC" id="3.2.1.78"/>
    </reaction>
</comment>
<dbReference type="EC" id="3.2.1.78" evidence="4"/>
<evidence type="ECO:0000259" key="12">
    <source>
        <dbReference type="PROSITE" id="PS51164"/>
    </source>
</evidence>
<feature type="signal peptide" evidence="11">
    <location>
        <begin position="1"/>
        <end position="18"/>
    </location>
</feature>
<protein>
    <recommendedName>
        <fullName evidence="4">mannan endo-1,4-beta-mannosidase</fullName>
        <ecNumber evidence="4">3.2.1.78</ecNumber>
    </recommendedName>
</protein>
<feature type="domain" description="CBM1" evidence="12">
    <location>
        <begin position="414"/>
        <end position="450"/>
    </location>
</feature>
<dbReference type="InterPro" id="IPR035971">
    <property type="entry name" value="CBD_sf"/>
</dbReference>
<feature type="region of interest" description="Disordered" evidence="10">
    <location>
        <begin position="389"/>
        <end position="412"/>
    </location>
</feature>
<dbReference type="AlphaFoldDB" id="A0A2J6PH28"/>
<feature type="chain" id="PRO_5014463489" description="mannan endo-1,4-beta-mannosidase" evidence="11">
    <location>
        <begin position="19"/>
        <end position="450"/>
    </location>
</feature>
<organism evidence="13 14">
    <name type="scientific">Hyaloscypha hepaticicola</name>
    <dbReference type="NCBI Taxonomy" id="2082293"/>
    <lineage>
        <taxon>Eukaryota</taxon>
        <taxon>Fungi</taxon>
        <taxon>Dikarya</taxon>
        <taxon>Ascomycota</taxon>
        <taxon>Pezizomycotina</taxon>
        <taxon>Leotiomycetes</taxon>
        <taxon>Helotiales</taxon>
        <taxon>Hyaloscyphaceae</taxon>
        <taxon>Hyaloscypha</taxon>
    </lineage>
</organism>
<dbReference type="InterPro" id="IPR045053">
    <property type="entry name" value="MAN-like"/>
</dbReference>
<evidence type="ECO:0000256" key="1">
    <source>
        <dbReference type="ARBA" id="ARBA00001678"/>
    </source>
</evidence>
<dbReference type="EMBL" id="KZ613533">
    <property type="protein sequence ID" value="PMD13324.1"/>
    <property type="molecule type" value="Genomic_DNA"/>
</dbReference>
<feature type="compositionally biased region" description="Low complexity" evidence="10">
    <location>
        <begin position="390"/>
        <end position="410"/>
    </location>
</feature>
<dbReference type="SMART" id="SM00236">
    <property type="entry name" value="fCBD"/>
    <property type="match status" value="1"/>
</dbReference>
<dbReference type="STRING" id="1745343.A0A2J6PH28"/>
<dbReference type="OrthoDB" id="406631at2759"/>
<dbReference type="PROSITE" id="PS51164">
    <property type="entry name" value="CBM1_2"/>
    <property type="match status" value="1"/>
</dbReference>
<keyword evidence="8 9" id="KW-0326">Glycosidase</keyword>
<dbReference type="SUPFAM" id="SSF51445">
    <property type="entry name" value="(Trans)glycosidases"/>
    <property type="match status" value="1"/>
</dbReference>
<dbReference type="Pfam" id="PF00150">
    <property type="entry name" value="Cellulase"/>
    <property type="match status" value="1"/>
</dbReference>
<evidence type="ECO:0000313" key="13">
    <source>
        <dbReference type="EMBL" id="PMD13324.1"/>
    </source>
</evidence>
<comment type="similarity">
    <text evidence="3 9">Belongs to the glycosyl hydrolase 5 (cellulase A) family.</text>
</comment>
<dbReference type="GO" id="GO:0005576">
    <property type="term" value="C:extracellular region"/>
    <property type="evidence" value="ECO:0007669"/>
    <property type="project" value="UniProtKB-SubCell"/>
</dbReference>
<dbReference type="InterPro" id="IPR001547">
    <property type="entry name" value="Glyco_hydro_5"/>
</dbReference>
<dbReference type="SUPFAM" id="SSF57180">
    <property type="entry name" value="Cellulose-binding domain"/>
    <property type="match status" value="1"/>
</dbReference>
<evidence type="ECO:0000313" key="14">
    <source>
        <dbReference type="Proteomes" id="UP000235672"/>
    </source>
</evidence>
<dbReference type="Pfam" id="PF00734">
    <property type="entry name" value="CBM_1"/>
    <property type="match status" value="1"/>
</dbReference>
<gene>
    <name evidence="13" type="ORF">NA56DRAFT_651901</name>
</gene>
<dbReference type="GO" id="GO:0030248">
    <property type="term" value="F:cellulose binding"/>
    <property type="evidence" value="ECO:0007669"/>
    <property type="project" value="InterPro"/>
</dbReference>
<dbReference type="PROSITE" id="PS00562">
    <property type="entry name" value="CBM1_1"/>
    <property type="match status" value="1"/>
</dbReference>
<keyword evidence="5" id="KW-0964">Secreted</keyword>
<evidence type="ECO:0000256" key="3">
    <source>
        <dbReference type="ARBA" id="ARBA00005641"/>
    </source>
</evidence>
<keyword evidence="7 9" id="KW-0378">Hydrolase</keyword>
<dbReference type="GO" id="GO:0016985">
    <property type="term" value="F:mannan endo-1,4-beta-mannosidase activity"/>
    <property type="evidence" value="ECO:0007669"/>
    <property type="project" value="UniProtKB-EC"/>
</dbReference>
<evidence type="ECO:0000256" key="10">
    <source>
        <dbReference type="SAM" id="MobiDB-lite"/>
    </source>
</evidence>
<reference evidence="13 14" key="1">
    <citation type="submission" date="2016-05" db="EMBL/GenBank/DDBJ databases">
        <title>A degradative enzymes factory behind the ericoid mycorrhizal symbiosis.</title>
        <authorList>
            <consortium name="DOE Joint Genome Institute"/>
            <person name="Martino E."/>
            <person name="Morin E."/>
            <person name="Grelet G."/>
            <person name="Kuo A."/>
            <person name="Kohler A."/>
            <person name="Daghino S."/>
            <person name="Barry K."/>
            <person name="Choi C."/>
            <person name="Cichocki N."/>
            <person name="Clum A."/>
            <person name="Copeland A."/>
            <person name="Hainaut M."/>
            <person name="Haridas S."/>
            <person name="Labutti K."/>
            <person name="Lindquist E."/>
            <person name="Lipzen A."/>
            <person name="Khouja H.-R."/>
            <person name="Murat C."/>
            <person name="Ohm R."/>
            <person name="Olson A."/>
            <person name="Spatafora J."/>
            <person name="Veneault-Fourrey C."/>
            <person name="Henrissat B."/>
            <person name="Grigoriev I."/>
            <person name="Martin F."/>
            <person name="Perotto S."/>
        </authorList>
    </citation>
    <scope>NUCLEOTIDE SEQUENCE [LARGE SCALE GENOMIC DNA]</scope>
    <source>
        <strain evidence="13 14">UAMH 7357</strain>
    </source>
</reference>
<evidence type="ECO:0000256" key="6">
    <source>
        <dbReference type="ARBA" id="ARBA00022729"/>
    </source>
</evidence>
<dbReference type="PANTHER" id="PTHR31451">
    <property type="match status" value="1"/>
</dbReference>
<dbReference type="GO" id="GO:0046355">
    <property type="term" value="P:mannan catabolic process"/>
    <property type="evidence" value="ECO:0007669"/>
    <property type="project" value="UniProtKB-ARBA"/>
</dbReference>
<evidence type="ECO:0000256" key="11">
    <source>
        <dbReference type="SAM" id="SignalP"/>
    </source>
</evidence>
<evidence type="ECO:0000256" key="2">
    <source>
        <dbReference type="ARBA" id="ARBA00004613"/>
    </source>
</evidence>
<sequence length="450" mass="48140">MHLSFVRTLLFGAITTSAYVLQPQSSPNDNELAKRATGFVSRSGTGFVMDGKPFYFMGTNAYWADGLLSTDLTSLFSQMNSAGMKVLRIFAWSDNVGGPEDSSLQYWSGSTNTPNPSAFAKQIDPVVAAAEAAGIKLIVPMIGNWGPSISLYIQQILGSSATHDTFYSNANIVGAYKKYVNFFVNRYKNSPAIFAWELMNEPRCTGDDNRGASSACNTAMITSWISTMSSYIKGIDSAHMVTLGDEGWFSTNAGYGSSYDYGGSIGIDWISNLELSSIDYGTVHLYPSSWGQTDAWGSTWIDQHAAWAKKIGKPVVLEEFGTTNTGARYNDVKMWMNSAYNDGYGGIQYWQFVSTFPSGYASPNDGNGISVSESSYSLVKAMANLMNAKSGSSSTGSGTTTSAHPTTTSGSGPGTVAKYGQCGGIGYTGSTTCASGSTCTYSNAWYSQCL</sequence>
<evidence type="ECO:0000256" key="9">
    <source>
        <dbReference type="RuleBase" id="RU361153"/>
    </source>
</evidence>